<evidence type="ECO:0000256" key="1">
    <source>
        <dbReference type="SAM" id="MobiDB-lite"/>
    </source>
</evidence>
<reference evidence="2 3" key="1">
    <citation type="submission" date="2019-10" db="EMBL/GenBank/DDBJ databases">
        <title>Georgenia wutianyii sp. nov. and Georgenia yuyongxinii sp. nov. isolated from plateau pika (Ochotona curzoniae) in the Qinghai-Tibet plateau of China.</title>
        <authorList>
            <person name="Tian Z."/>
        </authorList>
    </citation>
    <scope>NUCLEOTIDE SEQUENCE [LARGE SCALE GENOMIC DNA]</scope>
    <source>
        <strain evidence="2 3">DSM 21501</strain>
    </source>
</reference>
<evidence type="ECO:0000313" key="2">
    <source>
        <dbReference type="EMBL" id="KAE8762206.1"/>
    </source>
</evidence>
<sequence>MAVTVASRPLALPALTTDSAKMRRRRPAPRTRTAGASPRLAAGCDLVLGAAAAAL</sequence>
<dbReference type="EMBL" id="WHJE01000226">
    <property type="protein sequence ID" value="KAE8762206.1"/>
    <property type="molecule type" value="Genomic_DNA"/>
</dbReference>
<accession>A0A7J5UIS7</accession>
<proteinExistence type="predicted"/>
<comment type="caution">
    <text evidence="2">The sequence shown here is derived from an EMBL/GenBank/DDBJ whole genome shotgun (WGS) entry which is preliminary data.</text>
</comment>
<protein>
    <submittedName>
        <fullName evidence="2">Uncharacterized protein</fullName>
    </submittedName>
</protein>
<feature type="non-terminal residue" evidence="2">
    <location>
        <position position="55"/>
    </location>
</feature>
<keyword evidence="3" id="KW-1185">Reference proteome</keyword>
<dbReference type="Proteomes" id="UP000451860">
    <property type="component" value="Unassembled WGS sequence"/>
</dbReference>
<evidence type="ECO:0000313" key="3">
    <source>
        <dbReference type="Proteomes" id="UP000451860"/>
    </source>
</evidence>
<feature type="region of interest" description="Disordered" evidence="1">
    <location>
        <begin position="14"/>
        <end position="36"/>
    </location>
</feature>
<name>A0A7J5UIS7_9MICO</name>
<gene>
    <name evidence="2" type="ORF">GB883_20585</name>
</gene>
<organism evidence="2 3">
    <name type="scientific">Georgenia thermotolerans</name>
    <dbReference type="NCBI Taxonomy" id="527326"/>
    <lineage>
        <taxon>Bacteria</taxon>
        <taxon>Bacillati</taxon>
        <taxon>Actinomycetota</taxon>
        <taxon>Actinomycetes</taxon>
        <taxon>Micrococcales</taxon>
        <taxon>Bogoriellaceae</taxon>
        <taxon>Georgenia</taxon>
    </lineage>
</organism>
<dbReference type="AlphaFoldDB" id="A0A7J5UIS7"/>